<organism evidence="3 4">
    <name type="scientific">Aquimarina celericrescens</name>
    <dbReference type="NCBI Taxonomy" id="1964542"/>
    <lineage>
        <taxon>Bacteria</taxon>
        <taxon>Pseudomonadati</taxon>
        <taxon>Bacteroidota</taxon>
        <taxon>Flavobacteriia</taxon>
        <taxon>Flavobacteriales</taxon>
        <taxon>Flavobacteriaceae</taxon>
        <taxon>Aquimarina</taxon>
    </lineage>
</organism>
<evidence type="ECO:0000256" key="2">
    <source>
        <dbReference type="ARBA" id="ARBA00022679"/>
    </source>
</evidence>
<evidence type="ECO:0000256" key="1">
    <source>
        <dbReference type="ARBA" id="ARBA00022676"/>
    </source>
</evidence>
<dbReference type="Pfam" id="PF01075">
    <property type="entry name" value="Glyco_transf_9"/>
    <property type="match status" value="1"/>
</dbReference>
<evidence type="ECO:0000313" key="4">
    <source>
        <dbReference type="Proteomes" id="UP001597344"/>
    </source>
</evidence>
<dbReference type="CDD" id="cd03789">
    <property type="entry name" value="GT9_LPS_heptosyltransferase"/>
    <property type="match status" value="1"/>
</dbReference>
<keyword evidence="1" id="KW-0328">Glycosyltransferase</keyword>
<accession>A0ABW5B032</accession>
<dbReference type="Gene3D" id="3.40.50.2000">
    <property type="entry name" value="Glycogen Phosphorylase B"/>
    <property type="match status" value="2"/>
</dbReference>
<dbReference type="InterPro" id="IPR051199">
    <property type="entry name" value="LPS_LOS_Heptosyltrfase"/>
</dbReference>
<keyword evidence="4" id="KW-1185">Reference proteome</keyword>
<reference evidence="4" key="1">
    <citation type="journal article" date="2019" name="Int. J. Syst. Evol. Microbiol.">
        <title>The Global Catalogue of Microorganisms (GCM) 10K type strain sequencing project: providing services to taxonomists for standard genome sequencing and annotation.</title>
        <authorList>
            <consortium name="The Broad Institute Genomics Platform"/>
            <consortium name="The Broad Institute Genome Sequencing Center for Infectious Disease"/>
            <person name="Wu L."/>
            <person name="Ma J."/>
        </authorList>
    </citation>
    <scope>NUCLEOTIDE SEQUENCE [LARGE SCALE GENOMIC DNA]</scope>
    <source>
        <strain evidence="4">DT92</strain>
    </source>
</reference>
<dbReference type="InterPro" id="IPR002201">
    <property type="entry name" value="Glyco_trans_9"/>
</dbReference>
<comment type="caution">
    <text evidence="3">The sequence shown here is derived from an EMBL/GenBank/DDBJ whole genome shotgun (WGS) entry which is preliminary data.</text>
</comment>
<protein>
    <submittedName>
        <fullName evidence="3">Glycosyltransferase family 9 protein</fullName>
    </submittedName>
</protein>
<dbReference type="PANTHER" id="PTHR30160:SF7">
    <property type="entry name" value="ADP-HEPTOSE--LPS HEPTOSYLTRANSFERASE 2"/>
    <property type="match status" value="1"/>
</dbReference>
<dbReference type="SUPFAM" id="SSF53756">
    <property type="entry name" value="UDP-Glycosyltransferase/glycogen phosphorylase"/>
    <property type="match status" value="1"/>
</dbReference>
<dbReference type="Proteomes" id="UP001597344">
    <property type="component" value="Unassembled WGS sequence"/>
</dbReference>
<gene>
    <name evidence="3" type="ORF">ACFSJT_17685</name>
</gene>
<keyword evidence="2" id="KW-0808">Transferase</keyword>
<evidence type="ECO:0000313" key="3">
    <source>
        <dbReference type="EMBL" id="MFD2188643.1"/>
    </source>
</evidence>
<dbReference type="EMBL" id="JBHUHY010000017">
    <property type="protein sequence ID" value="MFD2188643.1"/>
    <property type="molecule type" value="Genomic_DNA"/>
</dbReference>
<name>A0ABW5B032_9FLAO</name>
<proteinExistence type="predicted"/>
<dbReference type="PANTHER" id="PTHR30160">
    <property type="entry name" value="TETRAACYLDISACCHARIDE 4'-KINASE-RELATED"/>
    <property type="match status" value="1"/>
</dbReference>
<sequence length="354" mass="41348">MKILVIQQKMIGDVLTSTIICEALRKEYPDASIDYLINSNTRPVVAENKFFDTIIEFKNNYRDNKIDFCSFLLKIKKTRYDLVIDAYGKLESNLITLFSGATEKVSFYKWYTQFFYTKTVRRIPEPITNASTAIENRLRLVFPENRITSEIIRPKIFLTREEKERAKEFLESNEVNLKKPLVMISVLGSEMRKTLPLKYMAKVIDEIVSSTGANVLFNYIPNQEKDARTVYNLTNYKTQQHIYFDVFAKSLRGFIAILSYCDALVGNEGGAINIAKALEVPTFTIFSPWIIKKDWNMFEDDEKHMSVHLVDFIPSLFMNKTTKELKKASLELYSNFKPELFTNQLREFLYKNFE</sequence>
<dbReference type="RefSeq" id="WP_378321668.1">
    <property type="nucleotide sequence ID" value="NZ_JBHUHY010000017.1"/>
</dbReference>